<keyword evidence="2" id="KW-0805">Transcription regulation</keyword>
<dbReference type="InterPro" id="IPR036388">
    <property type="entry name" value="WH-like_DNA-bd_sf"/>
</dbReference>
<dbReference type="Pfam" id="PF08281">
    <property type="entry name" value="Sigma70_r4_2"/>
    <property type="match status" value="1"/>
</dbReference>
<dbReference type="AlphaFoldDB" id="A0A5D4HVL4"/>
<dbReference type="GO" id="GO:0006352">
    <property type="term" value="P:DNA-templated transcription initiation"/>
    <property type="evidence" value="ECO:0007669"/>
    <property type="project" value="InterPro"/>
</dbReference>
<keyword evidence="7" id="KW-1185">Reference proteome</keyword>
<gene>
    <name evidence="6" type="ORF">FY004_37665</name>
</gene>
<comment type="caution">
    <text evidence="6">The sequence shown here is derived from an EMBL/GenBank/DDBJ whole genome shotgun (WGS) entry which is preliminary data.</text>
</comment>
<dbReference type="SUPFAM" id="SSF88659">
    <property type="entry name" value="Sigma3 and sigma4 domains of RNA polymerase sigma factors"/>
    <property type="match status" value="1"/>
</dbReference>
<organism evidence="6 7">
    <name type="scientific">Streptomyces parvus</name>
    <dbReference type="NCBI Taxonomy" id="66428"/>
    <lineage>
        <taxon>Bacteria</taxon>
        <taxon>Bacillati</taxon>
        <taxon>Actinomycetota</taxon>
        <taxon>Actinomycetes</taxon>
        <taxon>Kitasatosporales</taxon>
        <taxon>Streptomycetaceae</taxon>
        <taxon>Streptomyces</taxon>
    </lineage>
</organism>
<comment type="similarity">
    <text evidence="1">Belongs to the sigma-70 factor family. ECF subfamily.</text>
</comment>
<evidence type="ECO:0000313" key="6">
    <source>
        <dbReference type="EMBL" id="TYR44817.1"/>
    </source>
</evidence>
<evidence type="ECO:0000256" key="1">
    <source>
        <dbReference type="ARBA" id="ARBA00010641"/>
    </source>
</evidence>
<keyword evidence="4" id="KW-0804">Transcription</keyword>
<evidence type="ECO:0000313" key="7">
    <source>
        <dbReference type="Proteomes" id="UP000323242"/>
    </source>
</evidence>
<dbReference type="InterPro" id="IPR013249">
    <property type="entry name" value="RNA_pol_sigma70_r4_t2"/>
</dbReference>
<dbReference type="EMBL" id="VSZQ01000425">
    <property type="protein sequence ID" value="TYR44817.1"/>
    <property type="molecule type" value="Genomic_DNA"/>
</dbReference>
<dbReference type="GO" id="GO:0016987">
    <property type="term" value="F:sigma factor activity"/>
    <property type="evidence" value="ECO:0007669"/>
    <property type="project" value="UniProtKB-KW"/>
</dbReference>
<dbReference type="GO" id="GO:0003677">
    <property type="term" value="F:DNA binding"/>
    <property type="evidence" value="ECO:0007669"/>
    <property type="project" value="InterPro"/>
</dbReference>
<protein>
    <submittedName>
        <fullName evidence="6">Sigma-70 family RNA polymerase sigma factor</fullName>
    </submittedName>
</protein>
<evidence type="ECO:0000259" key="5">
    <source>
        <dbReference type="Pfam" id="PF08281"/>
    </source>
</evidence>
<dbReference type="Proteomes" id="UP000323242">
    <property type="component" value="Unassembled WGS sequence"/>
</dbReference>
<evidence type="ECO:0000256" key="3">
    <source>
        <dbReference type="ARBA" id="ARBA00023082"/>
    </source>
</evidence>
<dbReference type="InterPro" id="IPR013324">
    <property type="entry name" value="RNA_pol_sigma_r3/r4-like"/>
</dbReference>
<keyword evidence="3" id="KW-0731">Sigma factor</keyword>
<proteinExistence type="inferred from homology"/>
<name>A0A5D4HVL4_9ACTN</name>
<dbReference type="Gene3D" id="1.10.10.10">
    <property type="entry name" value="Winged helix-like DNA-binding domain superfamily/Winged helix DNA-binding domain"/>
    <property type="match status" value="1"/>
</dbReference>
<reference evidence="6 7" key="1">
    <citation type="submission" date="2019-08" db="EMBL/GenBank/DDBJ databases">
        <title>Draft genome for granaticin producer strain Streptomyces parvus C05.</title>
        <authorList>
            <person name="Gonzalez-Pimentel J.L."/>
        </authorList>
    </citation>
    <scope>NUCLEOTIDE SEQUENCE [LARGE SCALE GENOMIC DNA]</scope>
    <source>
        <strain evidence="6 7">C05</strain>
    </source>
</reference>
<evidence type="ECO:0000256" key="2">
    <source>
        <dbReference type="ARBA" id="ARBA00023015"/>
    </source>
</evidence>
<sequence>MDHTDLDALACATVDADEAEQEQDLTGLVVQALGQIASPQQREVTERRAQKEKAADIASSLGISTQQVHTQYHRGRTKVRASPQVSPFVREAYVRPSKGGE</sequence>
<accession>A0A5D4HVL4</accession>
<feature type="domain" description="RNA polymerase sigma factor 70 region 4 type 2" evidence="5">
    <location>
        <begin position="29"/>
        <end position="78"/>
    </location>
</feature>
<evidence type="ECO:0000256" key="4">
    <source>
        <dbReference type="ARBA" id="ARBA00023163"/>
    </source>
</evidence>